<comment type="similarity">
    <text evidence="2">Belongs to the G-protein coupled receptor 1 family.</text>
</comment>
<gene>
    <name evidence="11" type="ORF">KUF71_007952</name>
</gene>
<dbReference type="Gene3D" id="1.20.1070.10">
    <property type="entry name" value="Rhodopsin 7-helix transmembrane proteins"/>
    <property type="match status" value="1"/>
</dbReference>
<dbReference type="PANTHER" id="PTHR24243:SF233">
    <property type="entry name" value="THYROTROPIN-RELEASING HORMONE RECEPTOR"/>
    <property type="match status" value="1"/>
</dbReference>
<feature type="transmembrane region" description="Helical" evidence="9">
    <location>
        <begin position="123"/>
        <end position="142"/>
    </location>
</feature>
<feature type="domain" description="G-protein coupled receptors family 1 profile" evidence="10">
    <location>
        <begin position="92"/>
        <end position="138"/>
    </location>
</feature>
<dbReference type="EMBL" id="JAHWGI010000960">
    <property type="protein sequence ID" value="KAK3918705.1"/>
    <property type="molecule type" value="Genomic_DNA"/>
</dbReference>
<dbReference type="PANTHER" id="PTHR24243">
    <property type="entry name" value="G-PROTEIN COUPLED RECEPTOR"/>
    <property type="match status" value="1"/>
</dbReference>
<keyword evidence="3 9" id="KW-0812">Transmembrane</keyword>
<dbReference type="SUPFAM" id="SSF81321">
    <property type="entry name" value="Family A G protein-coupled receptor-like"/>
    <property type="match status" value="1"/>
</dbReference>
<evidence type="ECO:0000256" key="5">
    <source>
        <dbReference type="ARBA" id="ARBA00023040"/>
    </source>
</evidence>
<dbReference type="Proteomes" id="UP001219518">
    <property type="component" value="Unassembled WGS sequence"/>
</dbReference>
<organism evidence="11 12">
    <name type="scientific">Frankliniella fusca</name>
    <dbReference type="NCBI Taxonomy" id="407009"/>
    <lineage>
        <taxon>Eukaryota</taxon>
        <taxon>Metazoa</taxon>
        <taxon>Ecdysozoa</taxon>
        <taxon>Arthropoda</taxon>
        <taxon>Hexapoda</taxon>
        <taxon>Insecta</taxon>
        <taxon>Pterygota</taxon>
        <taxon>Neoptera</taxon>
        <taxon>Paraneoptera</taxon>
        <taxon>Thysanoptera</taxon>
        <taxon>Terebrantia</taxon>
        <taxon>Thripoidea</taxon>
        <taxon>Thripidae</taxon>
        <taxon>Frankliniella</taxon>
    </lineage>
</organism>
<evidence type="ECO:0000256" key="2">
    <source>
        <dbReference type="ARBA" id="ARBA00010663"/>
    </source>
</evidence>
<dbReference type="InterPro" id="IPR017452">
    <property type="entry name" value="GPCR_Rhodpsn_7TM"/>
</dbReference>
<evidence type="ECO:0000256" key="4">
    <source>
        <dbReference type="ARBA" id="ARBA00022989"/>
    </source>
</evidence>
<sequence length="180" mass="19871">MACRDQKDSSAAIMFPKLVVLGAVDPIIHWPRRRQAGAWASAELRARLLLSESSTFQRSSGSDSKFKTLEGVNSFGGGGKAVPFVELTVAHASVLTILAISFERYYAICEPLKAGYVCTKERALLICFCAWAFAAIFTSEMWDLQPYQSFSSGTFRFYACGKLSDFVGQLRLLTSWLTKG</sequence>
<dbReference type="GO" id="GO:0004930">
    <property type="term" value="F:G protein-coupled receptor activity"/>
    <property type="evidence" value="ECO:0007669"/>
    <property type="project" value="UniProtKB-KW"/>
</dbReference>
<dbReference type="Pfam" id="PF00001">
    <property type="entry name" value="7tm_1"/>
    <property type="match status" value="1"/>
</dbReference>
<evidence type="ECO:0000256" key="3">
    <source>
        <dbReference type="ARBA" id="ARBA00022692"/>
    </source>
</evidence>
<proteinExistence type="inferred from homology"/>
<evidence type="ECO:0000259" key="10">
    <source>
        <dbReference type="PROSITE" id="PS50262"/>
    </source>
</evidence>
<evidence type="ECO:0000256" key="9">
    <source>
        <dbReference type="SAM" id="Phobius"/>
    </source>
</evidence>
<keyword evidence="6 9" id="KW-0472">Membrane</keyword>
<dbReference type="PROSITE" id="PS50262">
    <property type="entry name" value="G_PROTEIN_RECEP_F1_2"/>
    <property type="match status" value="1"/>
</dbReference>
<keyword evidence="12" id="KW-1185">Reference proteome</keyword>
<dbReference type="PROSITE" id="PS00237">
    <property type="entry name" value="G_PROTEIN_RECEP_F1_1"/>
    <property type="match status" value="1"/>
</dbReference>
<dbReference type="InterPro" id="IPR000276">
    <property type="entry name" value="GPCR_Rhodpsn"/>
</dbReference>
<reference evidence="11" key="2">
    <citation type="journal article" date="2023" name="BMC Genomics">
        <title>Pest status, molecular evolution, and epigenetic factors derived from the genome assembly of Frankliniella fusca, a thysanopteran phytovirus vector.</title>
        <authorList>
            <person name="Catto M.A."/>
            <person name="Labadie P.E."/>
            <person name="Jacobson A.L."/>
            <person name="Kennedy G.G."/>
            <person name="Srinivasan R."/>
            <person name="Hunt B.G."/>
        </authorList>
    </citation>
    <scope>NUCLEOTIDE SEQUENCE</scope>
    <source>
        <strain evidence="11">PL_HMW_Pooled</strain>
    </source>
</reference>
<evidence type="ECO:0000313" key="11">
    <source>
        <dbReference type="EMBL" id="KAK3918705.1"/>
    </source>
</evidence>
<dbReference type="GO" id="GO:0005886">
    <property type="term" value="C:plasma membrane"/>
    <property type="evidence" value="ECO:0007669"/>
    <property type="project" value="TreeGrafter"/>
</dbReference>
<evidence type="ECO:0000256" key="8">
    <source>
        <dbReference type="ARBA" id="ARBA00023224"/>
    </source>
</evidence>
<evidence type="ECO:0000256" key="1">
    <source>
        <dbReference type="ARBA" id="ARBA00004141"/>
    </source>
</evidence>
<keyword evidence="7 11" id="KW-0675">Receptor</keyword>
<protein>
    <submittedName>
        <fullName evidence="11">Growth hormone secretagogue receptor type 1</fullName>
    </submittedName>
</protein>
<keyword evidence="4 9" id="KW-1133">Transmembrane helix</keyword>
<comment type="caution">
    <text evidence="11">The sequence shown here is derived from an EMBL/GenBank/DDBJ whole genome shotgun (WGS) entry which is preliminary data.</text>
</comment>
<evidence type="ECO:0000256" key="7">
    <source>
        <dbReference type="ARBA" id="ARBA00023170"/>
    </source>
</evidence>
<keyword evidence="8" id="KW-0807">Transducer</keyword>
<accession>A0AAE1HDS9</accession>
<name>A0AAE1HDS9_9NEOP</name>
<reference evidence="11" key="1">
    <citation type="submission" date="2021-07" db="EMBL/GenBank/DDBJ databases">
        <authorList>
            <person name="Catto M.A."/>
            <person name="Jacobson A."/>
            <person name="Kennedy G."/>
            <person name="Labadie P."/>
            <person name="Hunt B.G."/>
            <person name="Srinivasan R."/>
        </authorList>
    </citation>
    <scope>NUCLEOTIDE SEQUENCE</scope>
    <source>
        <strain evidence="11">PL_HMW_Pooled</strain>
        <tissue evidence="11">Head</tissue>
    </source>
</reference>
<dbReference type="AlphaFoldDB" id="A0AAE1HDS9"/>
<evidence type="ECO:0000256" key="6">
    <source>
        <dbReference type="ARBA" id="ARBA00023136"/>
    </source>
</evidence>
<keyword evidence="5" id="KW-0297">G-protein coupled receptor</keyword>
<comment type="subcellular location">
    <subcellularLocation>
        <location evidence="1">Membrane</location>
        <topology evidence="1">Multi-pass membrane protein</topology>
    </subcellularLocation>
</comment>
<evidence type="ECO:0000313" key="12">
    <source>
        <dbReference type="Proteomes" id="UP001219518"/>
    </source>
</evidence>